<reference evidence="1" key="1">
    <citation type="journal article" date="2023" name="Insect Mol. Biol.">
        <title>Genome sequencing provides insights into the evolution of gene families encoding plant cell wall-degrading enzymes in longhorned beetles.</title>
        <authorList>
            <person name="Shin N.R."/>
            <person name="Okamura Y."/>
            <person name="Kirsch R."/>
            <person name="Pauchet Y."/>
        </authorList>
    </citation>
    <scope>NUCLEOTIDE SEQUENCE</scope>
    <source>
        <strain evidence="1">AMC_N1</strain>
    </source>
</reference>
<evidence type="ECO:0008006" key="3">
    <source>
        <dbReference type="Google" id="ProtNLM"/>
    </source>
</evidence>
<dbReference type="AlphaFoldDB" id="A0AAV8XL94"/>
<accession>A0AAV8XL94</accession>
<comment type="caution">
    <text evidence="1">The sequence shown here is derived from an EMBL/GenBank/DDBJ whole genome shotgun (WGS) entry which is preliminary data.</text>
</comment>
<protein>
    <recommendedName>
        <fullName evidence="3">Endonuclease-reverse transcriptase</fullName>
    </recommendedName>
</protein>
<evidence type="ECO:0000313" key="2">
    <source>
        <dbReference type="Proteomes" id="UP001162162"/>
    </source>
</evidence>
<keyword evidence="2" id="KW-1185">Reference proteome</keyword>
<organism evidence="1 2">
    <name type="scientific">Aromia moschata</name>
    <dbReference type="NCBI Taxonomy" id="1265417"/>
    <lineage>
        <taxon>Eukaryota</taxon>
        <taxon>Metazoa</taxon>
        <taxon>Ecdysozoa</taxon>
        <taxon>Arthropoda</taxon>
        <taxon>Hexapoda</taxon>
        <taxon>Insecta</taxon>
        <taxon>Pterygota</taxon>
        <taxon>Neoptera</taxon>
        <taxon>Endopterygota</taxon>
        <taxon>Coleoptera</taxon>
        <taxon>Polyphaga</taxon>
        <taxon>Cucujiformia</taxon>
        <taxon>Chrysomeloidea</taxon>
        <taxon>Cerambycidae</taxon>
        <taxon>Cerambycinae</taxon>
        <taxon>Callichromatini</taxon>
        <taxon>Aromia</taxon>
    </lineage>
</organism>
<dbReference type="EMBL" id="JAPWTK010000474">
    <property type="protein sequence ID" value="KAJ8939676.1"/>
    <property type="molecule type" value="Genomic_DNA"/>
</dbReference>
<dbReference type="Proteomes" id="UP001162162">
    <property type="component" value="Unassembled WGS sequence"/>
</dbReference>
<name>A0AAV8XL94_9CUCU</name>
<sequence length="108" mass="13188">MTWTKEEFCQGRKIFGGKIEVGRWKRRTNREIHGLFKETNLIGIVIAQRVRWIGDIMRMEDYRKPKMVLIHEVGGRKRLRRPRQRWKKEVEDDIRKLNIGNWKKKSEI</sequence>
<evidence type="ECO:0000313" key="1">
    <source>
        <dbReference type="EMBL" id="KAJ8939676.1"/>
    </source>
</evidence>
<proteinExistence type="predicted"/>
<gene>
    <name evidence="1" type="ORF">NQ318_016620</name>
</gene>